<name>J9FZC4_9ZZZZ</name>
<evidence type="ECO:0000256" key="1">
    <source>
        <dbReference type="ARBA" id="ARBA00011073"/>
    </source>
</evidence>
<dbReference type="InterPro" id="IPR050131">
    <property type="entry name" value="Peptidase_S8_subtilisin-like"/>
</dbReference>
<dbReference type="InterPro" id="IPR000209">
    <property type="entry name" value="Peptidase_S8/S53_dom"/>
</dbReference>
<dbReference type="EMBL" id="AMCI01006115">
    <property type="protein sequence ID" value="EJW94902.1"/>
    <property type="molecule type" value="Genomic_DNA"/>
</dbReference>
<dbReference type="InterPro" id="IPR023828">
    <property type="entry name" value="Peptidase_S8_Ser-AS"/>
</dbReference>
<keyword evidence="2" id="KW-0645">Protease</keyword>
<dbReference type="PANTHER" id="PTHR43806:SF11">
    <property type="entry name" value="CEREVISIN-RELATED"/>
    <property type="match status" value="1"/>
</dbReference>
<protein>
    <submittedName>
        <fullName evidence="6">Subtilase family domain protein</fullName>
    </submittedName>
</protein>
<dbReference type="InterPro" id="IPR026444">
    <property type="entry name" value="Secre_tail"/>
</dbReference>
<keyword evidence="4" id="KW-0720">Serine protease</keyword>
<dbReference type="NCBIfam" id="TIGR04183">
    <property type="entry name" value="Por_Secre_tail"/>
    <property type="match status" value="1"/>
</dbReference>
<dbReference type="PROSITE" id="PS51892">
    <property type="entry name" value="SUBTILASE"/>
    <property type="match status" value="1"/>
</dbReference>
<dbReference type="InterPro" id="IPR036852">
    <property type="entry name" value="Peptidase_S8/S53_dom_sf"/>
</dbReference>
<evidence type="ECO:0000256" key="4">
    <source>
        <dbReference type="ARBA" id="ARBA00022825"/>
    </source>
</evidence>
<comment type="caution">
    <text evidence="6">The sequence shown here is derived from an EMBL/GenBank/DDBJ whole genome shotgun (WGS) entry which is preliminary data.</text>
</comment>
<organism evidence="6">
    <name type="scientific">gut metagenome</name>
    <dbReference type="NCBI Taxonomy" id="749906"/>
    <lineage>
        <taxon>unclassified sequences</taxon>
        <taxon>metagenomes</taxon>
        <taxon>organismal metagenomes</taxon>
    </lineage>
</organism>
<dbReference type="GO" id="GO:0004252">
    <property type="term" value="F:serine-type endopeptidase activity"/>
    <property type="evidence" value="ECO:0007669"/>
    <property type="project" value="InterPro"/>
</dbReference>
<keyword evidence="3" id="KW-0378">Hydrolase</keyword>
<dbReference type="GO" id="GO:0006508">
    <property type="term" value="P:proteolysis"/>
    <property type="evidence" value="ECO:0007669"/>
    <property type="project" value="UniProtKB-KW"/>
</dbReference>
<evidence type="ECO:0000256" key="3">
    <source>
        <dbReference type="ARBA" id="ARBA00022801"/>
    </source>
</evidence>
<proteinExistence type="inferred from homology"/>
<comment type="similarity">
    <text evidence="1">Belongs to the peptidase S8 family.</text>
</comment>
<dbReference type="Pfam" id="PF00082">
    <property type="entry name" value="Peptidase_S8"/>
    <property type="match status" value="1"/>
</dbReference>
<evidence type="ECO:0000313" key="6">
    <source>
        <dbReference type="EMBL" id="EJW94902.1"/>
    </source>
</evidence>
<dbReference type="AlphaFoldDB" id="J9FZC4"/>
<dbReference type="Gene3D" id="3.40.50.200">
    <property type="entry name" value="Peptidase S8/S53 domain"/>
    <property type="match status" value="1"/>
</dbReference>
<reference evidence="6" key="1">
    <citation type="journal article" date="2012" name="PLoS ONE">
        <title>Gene sets for utilization of primary and secondary nutrition supplies in the distal gut of endangered iberian lynx.</title>
        <authorList>
            <person name="Alcaide M."/>
            <person name="Messina E."/>
            <person name="Richter M."/>
            <person name="Bargiela R."/>
            <person name="Peplies J."/>
            <person name="Huws S.A."/>
            <person name="Newbold C.J."/>
            <person name="Golyshin P.N."/>
            <person name="Simon M.A."/>
            <person name="Lopez G."/>
            <person name="Yakimov M.M."/>
            <person name="Ferrer M."/>
        </authorList>
    </citation>
    <scope>NUCLEOTIDE SEQUENCE</scope>
</reference>
<dbReference type="SUPFAM" id="SSF52743">
    <property type="entry name" value="Subtilisin-like"/>
    <property type="match status" value="1"/>
</dbReference>
<dbReference type="PROSITE" id="PS00138">
    <property type="entry name" value="SUBTILASE_SER"/>
    <property type="match status" value="1"/>
</dbReference>
<dbReference type="PANTHER" id="PTHR43806">
    <property type="entry name" value="PEPTIDASE S8"/>
    <property type="match status" value="1"/>
</dbReference>
<feature type="domain" description="Peptidase S8/S53" evidence="5">
    <location>
        <begin position="153"/>
        <end position="297"/>
    </location>
</feature>
<gene>
    <name evidence="6" type="ORF">EVA_16994</name>
</gene>
<sequence length="414" mass="45230">MPLHVSKQFTGADDSPLQTMIDFKTKPSATNIGGEVDIWGEAGMQYDIQVVLYNYTRDEVVCASEVMDASNAEGGTQTFEITKNGTGKVHLTTEINPFNHKPHTYITLEVSSLRSRNALGLIITPKKAGEVHVWTDNVYVNLTDNDCEGWTKGNGDYTLVEIGGTGKKILSVGAYTTRNTYKKLGSTVEENIGEKEGDISSFSSTGPATDGRMKPEITAPGAYIISALNSHDGNLSSIPLAGGIENTNYCYGYMLGTSMAAPFVAGTVATWLQANPQLTPEDLRTILKQTAVKDEFTESELPANGGIWGYGKLNAYEGLKTVLAQTGITPTLADRDNWVSFVPRHQNPALLFTQQQETVAIEVYDTAGKWRFHQTLNNLKPGMEFRLPTSKLAHGVYCIKVTGAQQHAQFKFIR</sequence>
<evidence type="ECO:0000259" key="5">
    <source>
        <dbReference type="Pfam" id="PF00082"/>
    </source>
</evidence>
<evidence type="ECO:0000256" key="2">
    <source>
        <dbReference type="ARBA" id="ARBA00022670"/>
    </source>
</evidence>
<accession>J9FZC4</accession>